<dbReference type="eggNOG" id="KOG1862">
    <property type="taxonomic scope" value="Eukaryota"/>
</dbReference>
<dbReference type="FunFam" id="3.30.40.10:FF:000303">
    <property type="entry name" value="Zinc finger CCCH domain-containing protein 19"/>
    <property type="match status" value="1"/>
</dbReference>
<dbReference type="InterPro" id="IPR001965">
    <property type="entry name" value="Znf_PHD"/>
</dbReference>
<evidence type="ECO:0000313" key="12">
    <source>
        <dbReference type="EMBL" id="ESW29941.1"/>
    </source>
</evidence>
<dbReference type="PROSITE" id="PS01359">
    <property type="entry name" value="ZF_PHD_1"/>
    <property type="match status" value="1"/>
</dbReference>
<keyword evidence="1 5" id="KW-0479">Metal-binding</keyword>
<dbReference type="SMART" id="SM00719">
    <property type="entry name" value="Plus3"/>
    <property type="match status" value="1"/>
</dbReference>
<dbReference type="Proteomes" id="UP000000226">
    <property type="component" value="Chromosome 2"/>
</dbReference>
<dbReference type="Gene3D" id="3.90.70.200">
    <property type="entry name" value="Plus-3 domain"/>
    <property type="match status" value="1"/>
</dbReference>
<feature type="domain" description="PHD-type" evidence="7">
    <location>
        <begin position="84"/>
        <end position="150"/>
    </location>
</feature>
<feature type="compositionally biased region" description="Basic and acidic residues" evidence="6">
    <location>
        <begin position="625"/>
        <end position="634"/>
    </location>
</feature>
<keyword evidence="3 5" id="KW-0862">Zinc</keyword>
<dbReference type="PROSITE" id="PS50103">
    <property type="entry name" value="ZF_C3H1"/>
    <property type="match status" value="1"/>
</dbReference>
<dbReference type="InterPro" id="IPR019787">
    <property type="entry name" value="Znf_PHD-finger"/>
</dbReference>
<dbReference type="InterPro" id="IPR011011">
    <property type="entry name" value="Znf_FYVE_PHD"/>
</dbReference>
<dbReference type="InterPro" id="IPR003121">
    <property type="entry name" value="SWIB_MDM2_domain"/>
</dbReference>
<dbReference type="InterPro" id="IPR036885">
    <property type="entry name" value="SWIB_MDM2_dom_sf"/>
</dbReference>
<feature type="compositionally biased region" description="Polar residues" evidence="6">
    <location>
        <begin position="1271"/>
        <end position="1291"/>
    </location>
</feature>
<dbReference type="InterPro" id="IPR036128">
    <property type="entry name" value="Plus3-like_sf"/>
</dbReference>
<feature type="compositionally biased region" description="Basic and acidic residues" evidence="6">
    <location>
        <begin position="1365"/>
        <end position="1380"/>
    </location>
</feature>
<sequence>MDHPLHPLPEPAPNTARGFEDSRLVGPPLAPAGYADVAQKDVNSSVPNLEVAVVEGAVLKRKRGRPAKGAPKVAPLVRQKKDEEDVCFICFDGGSLVLCDRRGCPKAYHPTCIKRDEAFFRSKARWNCGWHICSACQKASHYMCYTCTYSLCKGCTKDADFVCVRENKGLCGICMRTIMLIERSVQGNKEMCEVDFDDKGSWEYLFKVYWMYLKGKLSLTFDELLRAKNPWKGVAPMSYKVQSPHELYHLRDDKGSGSENSCIDIESNNLKNKKPKRQPKLLGKGDFLDRIGSGGDRDMSLPECTKWASKELLEFVSHMKNGDTSLLSQFDVQNLLLEYVTKNNLRDPQQMSEIVCDSRLLNLLGKARVGQIEMLKLLESHFLLKDNGPAENTFGAGIINTVASEGEAIDNYNKQLMLVNDKRCKTHNKADVLVPLNNPDAYAAIDVHNLNLIYLRRCLMENLTEDIEKIHDKVVGSFVRIRISCSDQKQDMYRLVQVVGTSKVAEPYKIGTRTTNIKLEILNLNRKEVISIAEISNQEFSEDECKRLRQSIKYGLSNRLTVGEILNKALTLQAIRVNDLLEAEILRLSHLRDRASEKGHRKELKEYVEKLHLLNSPEEHQRRLHEIPDVHSDPNLDSMFESDEDDGESDERKQDNNIFPKYIVFDRRERGSFFPRISNGVFNDEGGKTQDLPVTREHVGNICTVKNCDDTAIEDSTNTVVKSEVSSVALDISSSLIPAEMQQPLNDFLNDRSWNYQDPTGKIQGPFSMLQLYKWNVSGGFPPDLKIWRIGEKQDNSILLTDALSGKCSKNVSLPFNNQLLSLGVSVTSDKKDNSQDAGKNIVKNVISADGQIIEQSKEQKVDNTSTQSDGKDEPVRSNGWLEPLHLYPSPLPTTIPEKLNENASDKLRKGHGIVRNSQDNGNNGSNRTLDGQSNSGQSYQKPSDSEENSGQSSGQTWRHPNVNSSSDCLVTTSVHVSGTKTSPHKLGFDLHNPPSPPACNTSSGPTWRHPNVNSSSNCLVTTSAHVSGTKTSPHKLGFDLHNPPSPPACNTSSGQTWSHPNINSSSDCLVNTPAHVSGTKTSPHKLGFDLHNPPSPPACNTSSGQTWRHLDINSSSNCLVTPSTHVSGTKTSPQKLGFDLHNPPSPPTCNTSTWQAIIGEPNDFDESVSDLLAEVEAMESFGGLESPTSIMKCGDDLTEGSKNDCLSFVADLGPMLDAGKGDALSSTGDLNLPSQPTVAEEPLRQADVHHHHQRISAELSSRSSKVEVGTKNTSTSGNQWDSGSENSTVVPSPATLGLAVDTTWRLGLESTPLGWSGIDQANANVGWGVGQTAVQETRSSNSYTSVVTPGFGDSQTRYGSDRFSVPRDRGSQGHARESGFGRSRIAFNRQPSYGVGNGGSYRPVPKGQRVCKFYESGYCKKGASCDYWHP</sequence>
<dbReference type="EMBL" id="CM002289">
    <property type="protein sequence ID" value="ESW29941.1"/>
    <property type="molecule type" value="Genomic_DNA"/>
</dbReference>
<dbReference type="InterPro" id="IPR019786">
    <property type="entry name" value="Zinc_finger_PHD-type_CS"/>
</dbReference>
<feature type="domain" description="DM2" evidence="11">
    <location>
        <begin position="301"/>
        <end position="384"/>
    </location>
</feature>
<feature type="region of interest" description="Disordered" evidence="6">
    <location>
        <begin position="854"/>
        <end position="898"/>
    </location>
</feature>
<evidence type="ECO:0000259" key="9">
    <source>
        <dbReference type="PROSITE" id="PS50829"/>
    </source>
</evidence>
<dbReference type="PROSITE" id="PS51360">
    <property type="entry name" value="PLUS3"/>
    <property type="match status" value="1"/>
</dbReference>
<dbReference type="OMA" id="EASEHNQ"/>
<dbReference type="Gene3D" id="3.30.40.10">
    <property type="entry name" value="Zinc/RING finger domain, C3HC4 (zinc finger)"/>
    <property type="match status" value="1"/>
</dbReference>
<dbReference type="InterPro" id="IPR058668">
    <property type="entry name" value="NERD_dom"/>
</dbReference>
<dbReference type="PANTHER" id="PTHR46695:SF4">
    <property type="entry name" value="ZINC FINGER CCCH DOMAIN-CONTAINING PROTEIN 44"/>
    <property type="match status" value="1"/>
</dbReference>
<dbReference type="InterPro" id="IPR013083">
    <property type="entry name" value="Znf_RING/FYVE/PHD"/>
</dbReference>
<evidence type="ECO:0000256" key="4">
    <source>
        <dbReference type="ARBA" id="ARBA00023125"/>
    </source>
</evidence>
<dbReference type="SUPFAM" id="SSF57903">
    <property type="entry name" value="FYVE/PHD zinc finger"/>
    <property type="match status" value="1"/>
</dbReference>
<dbReference type="SUPFAM" id="SSF47592">
    <property type="entry name" value="SWIB/MDM2 domain"/>
    <property type="match status" value="1"/>
</dbReference>
<dbReference type="SMART" id="SM00444">
    <property type="entry name" value="GYF"/>
    <property type="match status" value="1"/>
</dbReference>
<evidence type="ECO:0000256" key="5">
    <source>
        <dbReference type="PROSITE-ProRule" id="PRU00723"/>
    </source>
</evidence>
<feature type="region of interest" description="Disordered" evidence="6">
    <location>
        <begin position="625"/>
        <end position="653"/>
    </location>
</feature>
<dbReference type="GO" id="GO:0008270">
    <property type="term" value="F:zinc ion binding"/>
    <property type="evidence" value="ECO:0007669"/>
    <property type="project" value="UniProtKB-KW"/>
</dbReference>
<dbReference type="Pfam" id="PF03126">
    <property type="entry name" value="Plus-3"/>
    <property type="match status" value="1"/>
</dbReference>
<evidence type="ECO:0000259" key="7">
    <source>
        <dbReference type="PROSITE" id="PS50016"/>
    </source>
</evidence>
<keyword evidence="2 5" id="KW-0863">Zinc-finger</keyword>
<evidence type="ECO:0000256" key="2">
    <source>
        <dbReference type="ARBA" id="ARBA00022771"/>
    </source>
</evidence>
<dbReference type="PROSITE" id="PS50016">
    <property type="entry name" value="ZF_PHD_2"/>
    <property type="match status" value="1"/>
</dbReference>
<evidence type="ECO:0000256" key="1">
    <source>
        <dbReference type="ARBA" id="ARBA00022723"/>
    </source>
</evidence>
<name>V7CLZ9_PHAVU</name>
<feature type="region of interest" description="Disordered" evidence="6">
    <location>
        <begin position="1"/>
        <end position="23"/>
    </location>
</feature>
<keyword evidence="4" id="KW-0238">DNA-binding</keyword>
<dbReference type="FunFam" id="3.90.70.200:FF:000002">
    <property type="entry name" value="Zinc finger CCCH domain-containing protein 19"/>
    <property type="match status" value="1"/>
</dbReference>
<feature type="domain" description="Plus3" evidence="10">
    <location>
        <begin position="444"/>
        <end position="577"/>
    </location>
</feature>
<dbReference type="PANTHER" id="PTHR46695">
    <property type="entry name" value="ZINC FINGER CCCH DOMAIN-CONTAINING PROTEIN 44-RELATED"/>
    <property type="match status" value="1"/>
</dbReference>
<reference evidence="13" key="1">
    <citation type="journal article" date="2014" name="Nat. Genet.">
        <title>A reference genome for common bean and genome-wide analysis of dual domestications.</title>
        <authorList>
            <person name="Schmutz J."/>
            <person name="McClean P.E."/>
            <person name="Mamidi S."/>
            <person name="Wu G.A."/>
            <person name="Cannon S.B."/>
            <person name="Grimwood J."/>
            <person name="Jenkins J."/>
            <person name="Shu S."/>
            <person name="Song Q."/>
            <person name="Chavarro C."/>
            <person name="Torres-Torres M."/>
            <person name="Geffroy V."/>
            <person name="Moghaddam S.M."/>
            <person name="Gao D."/>
            <person name="Abernathy B."/>
            <person name="Barry K."/>
            <person name="Blair M."/>
            <person name="Brick M.A."/>
            <person name="Chovatia M."/>
            <person name="Gepts P."/>
            <person name="Goodstein D.M."/>
            <person name="Gonzales M."/>
            <person name="Hellsten U."/>
            <person name="Hyten D.L."/>
            <person name="Jia G."/>
            <person name="Kelly J.D."/>
            <person name="Kudrna D."/>
            <person name="Lee R."/>
            <person name="Richard M.M."/>
            <person name="Miklas P.N."/>
            <person name="Osorno J.M."/>
            <person name="Rodrigues J."/>
            <person name="Thareau V."/>
            <person name="Urrea C.A."/>
            <person name="Wang M."/>
            <person name="Yu Y."/>
            <person name="Zhang M."/>
            <person name="Wing R.A."/>
            <person name="Cregan P.B."/>
            <person name="Rokhsar D.S."/>
            <person name="Jackson S.A."/>
        </authorList>
    </citation>
    <scope>NUCLEOTIDE SEQUENCE [LARGE SCALE GENOMIC DNA]</scope>
    <source>
        <strain evidence="13">cv. G19833</strain>
    </source>
</reference>
<dbReference type="Pfam" id="PF02201">
    <property type="entry name" value="SWIB"/>
    <property type="match status" value="1"/>
</dbReference>
<evidence type="ECO:0000313" key="13">
    <source>
        <dbReference type="Proteomes" id="UP000000226"/>
    </source>
</evidence>
<feature type="compositionally biased region" description="Acidic residues" evidence="6">
    <location>
        <begin position="640"/>
        <end position="649"/>
    </location>
</feature>
<feature type="region of interest" description="Disordered" evidence="6">
    <location>
        <begin position="913"/>
        <end position="967"/>
    </location>
</feature>
<dbReference type="InterPro" id="IPR035445">
    <property type="entry name" value="GYF-like_dom_sf"/>
</dbReference>
<dbReference type="Gene3D" id="3.30.1490.40">
    <property type="match status" value="1"/>
</dbReference>
<proteinExistence type="predicted"/>
<feature type="zinc finger region" description="C3H1-type" evidence="5">
    <location>
        <begin position="1406"/>
        <end position="1431"/>
    </location>
</feature>
<evidence type="ECO:0000256" key="6">
    <source>
        <dbReference type="SAM" id="MobiDB-lite"/>
    </source>
</evidence>
<dbReference type="InterPro" id="IPR004343">
    <property type="entry name" value="Plus-3_dom"/>
</dbReference>
<dbReference type="Pfam" id="PF25980">
    <property type="entry name" value="NERD_plant"/>
    <property type="match status" value="1"/>
</dbReference>
<dbReference type="SUPFAM" id="SSF90229">
    <property type="entry name" value="CCCH zinc finger"/>
    <property type="match status" value="1"/>
</dbReference>
<dbReference type="InterPro" id="IPR036855">
    <property type="entry name" value="Znf_CCCH_sf"/>
</dbReference>
<evidence type="ECO:0000256" key="3">
    <source>
        <dbReference type="ARBA" id="ARBA00022833"/>
    </source>
</evidence>
<feature type="region of interest" description="Disordered" evidence="6">
    <location>
        <begin position="1248"/>
        <end position="1291"/>
    </location>
</feature>
<evidence type="ECO:0000259" key="8">
    <source>
        <dbReference type="PROSITE" id="PS50103"/>
    </source>
</evidence>
<feature type="compositionally biased region" description="Pro residues" evidence="6">
    <location>
        <begin position="1"/>
        <end position="12"/>
    </location>
</feature>
<keyword evidence="13" id="KW-1185">Reference proteome</keyword>
<feature type="region of interest" description="Disordered" evidence="6">
    <location>
        <begin position="1356"/>
        <end position="1382"/>
    </location>
</feature>
<dbReference type="InterPro" id="IPR000571">
    <property type="entry name" value="Znf_CCCH"/>
</dbReference>
<evidence type="ECO:0000259" key="10">
    <source>
        <dbReference type="PROSITE" id="PS51360"/>
    </source>
</evidence>
<dbReference type="Pfam" id="PF02213">
    <property type="entry name" value="GYF"/>
    <property type="match status" value="1"/>
</dbReference>
<dbReference type="SUPFAM" id="SSF159042">
    <property type="entry name" value="Plus3-like"/>
    <property type="match status" value="1"/>
</dbReference>
<feature type="compositionally biased region" description="Polar residues" evidence="6">
    <location>
        <begin position="916"/>
        <end position="967"/>
    </location>
</feature>
<gene>
    <name evidence="12" type="ORF">PHAVU_002G111600g</name>
</gene>
<dbReference type="CDD" id="cd00072">
    <property type="entry name" value="GYF"/>
    <property type="match status" value="1"/>
</dbReference>
<dbReference type="OrthoDB" id="6415790at2759"/>
<dbReference type="eggNOG" id="KOG1946">
    <property type="taxonomic scope" value="Eukaryota"/>
</dbReference>
<dbReference type="CDD" id="cd10567">
    <property type="entry name" value="SWIB-MDM2_like"/>
    <property type="match status" value="1"/>
</dbReference>
<dbReference type="InterPro" id="IPR003169">
    <property type="entry name" value="GYF"/>
</dbReference>
<dbReference type="STRING" id="3885.V7CLZ9"/>
<dbReference type="Gene3D" id="1.10.245.10">
    <property type="entry name" value="SWIB/MDM2 domain"/>
    <property type="match status" value="1"/>
</dbReference>
<dbReference type="PROSITE" id="PS51925">
    <property type="entry name" value="SWIB_MDM2"/>
    <property type="match status" value="1"/>
</dbReference>
<dbReference type="SMART" id="SM00249">
    <property type="entry name" value="PHD"/>
    <property type="match status" value="1"/>
</dbReference>
<feature type="domain" description="GYF" evidence="9">
    <location>
        <begin position="751"/>
        <end position="805"/>
    </location>
</feature>
<dbReference type="SUPFAM" id="SSF55277">
    <property type="entry name" value="GYF domain"/>
    <property type="match status" value="1"/>
</dbReference>
<dbReference type="GO" id="GO:0003677">
    <property type="term" value="F:DNA binding"/>
    <property type="evidence" value="ECO:0007669"/>
    <property type="project" value="UniProtKB-KW"/>
</dbReference>
<accession>V7CLZ9</accession>
<feature type="domain" description="C3H1-type" evidence="8">
    <location>
        <begin position="1406"/>
        <end position="1431"/>
    </location>
</feature>
<evidence type="ECO:0008006" key="14">
    <source>
        <dbReference type="Google" id="ProtNLM"/>
    </source>
</evidence>
<dbReference type="eggNOG" id="KOG1081">
    <property type="taxonomic scope" value="Eukaryota"/>
</dbReference>
<evidence type="ECO:0000259" key="11">
    <source>
        <dbReference type="PROSITE" id="PS51925"/>
    </source>
</evidence>
<dbReference type="Gramene" id="ESW29941">
    <property type="protein sequence ID" value="ESW29941"/>
    <property type="gene ID" value="PHAVU_002G111600g"/>
</dbReference>
<organism evidence="12 13">
    <name type="scientific">Phaseolus vulgaris</name>
    <name type="common">Kidney bean</name>
    <name type="synonym">French bean</name>
    <dbReference type="NCBI Taxonomy" id="3885"/>
    <lineage>
        <taxon>Eukaryota</taxon>
        <taxon>Viridiplantae</taxon>
        <taxon>Streptophyta</taxon>
        <taxon>Embryophyta</taxon>
        <taxon>Tracheophyta</taxon>
        <taxon>Spermatophyta</taxon>
        <taxon>Magnoliopsida</taxon>
        <taxon>eudicotyledons</taxon>
        <taxon>Gunneridae</taxon>
        <taxon>Pentapetalae</taxon>
        <taxon>rosids</taxon>
        <taxon>fabids</taxon>
        <taxon>Fabales</taxon>
        <taxon>Fabaceae</taxon>
        <taxon>Papilionoideae</taxon>
        <taxon>50 kb inversion clade</taxon>
        <taxon>NPAAA clade</taxon>
        <taxon>indigoferoid/millettioid clade</taxon>
        <taxon>Phaseoleae</taxon>
        <taxon>Phaseolus</taxon>
    </lineage>
</organism>
<dbReference type="SMR" id="V7CLZ9"/>
<protein>
    <recommendedName>
        <fullName evidence="14">Zinc finger CCCH domain-containing protein 44</fullName>
    </recommendedName>
</protein>
<dbReference type="PROSITE" id="PS50829">
    <property type="entry name" value="GYF"/>
    <property type="match status" value="1"/>
</dbReference>
<dbReference type="CDD" id="cd15568">
    <property type="entry name" value="PHD5_NSD"/>
    <property type="match status" value="1"/>
</dbReference>